<dbReference type="PANTHER" id="PTHR42879">
    <property type="entry name" value="3-OXOACYL-(ACYL-CARRIER-PROTEIN) REDUCTASE"/>
    <property type="match status" value="1"/>
</dbReference>
<keyword evidence="4" id="KW-1185">Reference proteome</keyword>
<dbReference type="Pfam" id="PF13561">
    <property type="entry name" value="adh_short_C2"/>
    <property type="match status" value="1"/>
</dbReference>
<evidence type="ECO:0000313" key="4">
    <source>
        <dbReference type="Proteomes" id="UP000331127"/>
    </source>
</evidence>
<proteinExistence type="inferred from homology"/>
<evidence type="ECO:0000256" key="1">
    <source>
        <dbReference type="ARBA" id="ARBA00006484"/>
    </source>
</evidence>
<gene>
    <name evidence="3" type="primary">fabG_4</name>
    <name evidence="3" type="ORF">Amac_043130</name>
</gene>
<dbReference type="Proteomes" id="UP000331127">
    <property type="component" value="Unassembled WGS sequence"/>
</dbReference>
<dbReference type="GO" id="GO:0016491">
    <property type="term" value="F:oxidoreductase activity"/>
    <property type="evidence" value="ECO:0007669"/>
    <property type="project" value="UniProtKB-KW"/>
</dbReference>
<evidence type="ECO:0000313" key="3">
    <source>
        <dbReference type="EMBL" id="GES10716.1"/>
    </source>
</evidence>
<name>A0A5M3WQG2_9ACTN</name>
<dbReference type="AlphaFoldDB" id="A0A5M3WQG2"/>
<comment type="caution">
    <text evidence="3">The sequence shown here is derived from an EMBL/GenBank/DDBJ whole genome shotgun (WGS) entry which is preliminary data.</text>
</comment>
<sequence>MTHRSHRIYRGFVDLELAGRRALVTGASAGIGRATARLLAAEGAQVVLVARRLDALETLAAEIEAEGRPRPLCLAADLTDPDAPERLRDQVNDRLGRLDILINNAGRAEPAGATLDEALWRSQFELNFHAKRRLAEEFLPLLAAGGQGRVVNLVGILEPFGVSAAQSAIAACVLWSKGFSRTVADRRVTMNCVAPGRIDSEQIRAHFPTRAAQEEFARQLIPARRFGTPEEAAALIVFLASGPARYITGETFTVDGGMHRSI</sequence>
<dbReference type="EMBL" id="BLAE01000024">
    <property type="protein sequence ID" value="GES10716.1"/>
    <property type="molecule type" value="Genomic_DNA"/>
</dbReference>
<keyword evidence="2" id="KW-0560">Oxidoreductase</keyword>
<evidence type="ECO:0000256" key="2">
    <source>
        <dbReference type="ARBA" id="ARBA00023002"/>
    </source>
</evidence>
<dbReference type="SUPFAM" id="SSF51735">
    <property type="entry name" value="NAD(P)-binding Rossmann-fold domains"/>
    <property type="match status" value="1"/>
</dbReference>
<dbReference type="FunFam" id="3.40.50.720:FF:000084">
    <property type="entry name" value="Short-chain dehydrogenase reductase"/>
    <property type="match status" value="1"/>
</dbReference>
<dbReference type="Gene3D" id="3.40.50.720">
    <property type="entry name" value="NAD(P)-binding Rossmann-like Domain"/>
    <property type="match status" value="1"/>
</dbReference>
<dbReference type="InterPro" id="IPR002347">
    <property type="entry name" value="SDR_fam"/>
</dbReference>
<dbReference type="InterPro" id="IPR036291">
    <property type="entry name" value="NAD(P)-bd_dom_sf"/>
</dbReference>
<reference evidence="3 4" key="1">
    <citation type="submission" date="2019-10" db="EMBL/GenBank/DDBJ databases">
        <title>Whole genome shotgun sequence of Acrocarpospora macrocephala NBRC 16266.</title>
        <authorList>
            <person name="Ichikawa N."/>
            <person name="Kimura A."/>
            <person name="Kitahashi Y."/>
            <person name="Komaki H."/>
            <person name="Oguchi A."/>
        </authorList>
    </citation>
    <scope>NUCLEOTIDE SEQUENCE [LARGE SCALE GENOMIC DNA]</scope>
    <source>
        <strain evidence="3 4">NBRC 16266</strain>
    </source>
</reference>
<dbReference type="InterPro" id="IPR050259">
    <property type="entry name" value="SDR"/>
</dbReference>
<comment type="similarity">
    <text evidence="1">Belongs to the short-chain dehydrogenases/reductases (SDR) family.</text>
</comment>
<dbReference type="PRINTS" id="PR00081">
    <property type="entry name" value="GDHRDH"/>
</dbReference>
<dbReference type="PANTHER" id="PTHR42879:SF2">
    <property type="entry name" value="3-OXOACYL-[ACYL-CARRIER-PROTEIN] REDUCTASE FABG"/>
    <property type="match status" value="1"/>
</dbReference>
<accession>A0A5M3WQG2</accession>
<protein>
    <submittedName>
        <fullName evidence="3">3-oxoacyl-ACP reductase</fullName>
    </submittedName>
</protein>
<organism evidence="3 4">
    <name type="scientific">Acrocarpospora macrocephala</name>
    <dbReference type="NCBI Taxonomy" id="150177"/>
    <lineage>
        <taxon>Bacteria</taxon>
        <taxon>Bacillati</taxon>
        <taxon>Actinomycetota</taxon>
        <taxon>Actinomycetes</taxon>
        <taxon>Streptosporangiales</taxon>
        <taxon>Streptosporangiaceae</taxon>
        <taxon>Acrocarpospora</taxon>
    </lineage>
</organism>